<organism evidence="7 8">
    <name type="scientific">Eilatimonas milleporae</name>
    <dbReference type="NCBI Taxonomy" id="911205"/>
    <lineage>
        <taxon>Bacteria</taxon>
        <taxon>Pseudomonadati</taxon>
        <taxon>Pseudomonadota</taxon>
        <taxon>Alphaproteobacteria</taxon>
        <taxon>Kordiimonadales</taxon>
        <taxon>Kordiimonadaceae</taxon>
        <taxon>Eilatimonas</taxon>
    </lineage>
</organism>
<proteinExistence type="inferred from homology"/>
<comment type="caution">
    <text evidence="7">The sequence shown here is derived from an EMBL/GenBank/DDBJ whole genome shotgun (WGS) entry which is preliminary data.</text>
</comment>
<evidence type="ECO:0000313" key="7">
    <source>
        <dbReference type="EMBL" id="RMB04503.1"/>
    </source>
</evidence>
<dbReference type="InterPro" id="IPR001792">
    <property type="entry name" value="Acylphosphatase-like_dom"/>
</dbReference>
<dbReference type="AlphaFoldDB" id="A0A3M0CMP0"/>
<keyword evidence="4" id="KW-0378">Hydrolase</keyword>
<evidence type="ECO:0000259" key="6">
    <source>
        <dbReference type="PROSITE" id="PS51160"/>
    </source>
</evidence>
<dbReference type="Pfam" id="PF00708">
    <property type="entry name" value="Acylphosphatase"/>
    <property type="match status" value="1"/>
</dbReference>
<dbReference type="SUPFAM" id="SSF54975">
    <property type="entry name" value="Acylphosphatase/BLUF domain-like"/>
    <property type="match status" value="1"/>
</dbReference>
<comment type="similarity">
    <text evidence="1 5">Belongs to the acylphosphatase family.</text>
</comment>
<sequence length="94" mass="10142">MGERTAVRVCITGRVQGVSYRAWVASQAKSRDLHGWVRNRQDSSVEALFVGSRDDVDKMIAACHNGPTLAAVDTVTAEPAKGLTAARFDIKPTV</sequence>
<dbReference type="PANTHER" id="PTHR47268:SF4">
    <property type="entry name" value="ACYLPHOSPHATASE"/>
    <property type="match status" value="1"/>
</dbReference>
<dbReference type="InterPro" id="IPR036046">
    <property type="entry name" value="Acylphosphatase-like_dom_sf"/>
</dbReference>
<name>A0A3M0CMP0_9PROT</name>
<dbReference type="PANTHER" id="PTHR47268">
    <property type="entry name" value="ACYLPHOSPHATASE"/>
    <property type="match status" value="1"/>
</dbReference>
<evidence type="ECO:0000313" key="8">
    <source>
        <dbReference type="Proteomes" id="UP000271227"/>
    </source>
</evidence>
<dbReference type="EMBL" id="REFR01000013">
    <property type="protein sequence ID" value="RMB04503.1"/>
    <property type="molecule type" value="Genomic_DNA"/>
</dbReference>
<comment type="catalytic activity">
    <reaction evidence="3 4">
        <text>an acyl phosphate + H2O = a carboxylate + phosphate + H(+)</text>
        <dbReference type="Rhea" id="RHEA:14965"/>
        <dbReference type="ChEBI" id="CHEBI:15377"/>
        <dbReference type="ChEBI" id="CHEBI:15378"/>
        <dbReference type="ChEBI" id="CHEBI:29067"/>
        <dbReference type="ChEBI" id="CHEBI:43474"/>
        <dbReference type="ChEBI" id="CHEBI:59918"/>
        <dbReference type="EC" id="3.6.1.7"/>
    </reaction>
</comment>
<dbReference type="PROSITE" id="PS51160">
    <property type="entry name" value="ACYLPHOSPHATASE_3"/>
    <property type="match status" value="1"/>
</dbReference>
<protein>
    <recommendedName>
        <fullName evidence="2 4">acylphosphatase</fullName>
        <ecNumber evidence="2 4">3.6.1.7</ecNumber>
    </recommendedName>
</protein>
<dbReference type="InParanoid" id="A0A3M0CMP0"/>
<dbReference type="GO" id="GO:0003998">
    <property type="term" value="F:acylphosphatase activity"/>
    <property type="evidence" value="ECO:0007669"/>
    <property type="project" value="UniProtKB-EC"/>
</dbReference>
<gene>
    <name evidence="7" type="ORF">BXY39_2767</name>
</gene>
<dbReference type="RefSeq" id="WP_121939439.1">
    <property type="nucleotide sequence ID" value="NZ_REFR01000013.1"/>
</dbReference>
<evidence type="ECO:0000256" key="2">
    <source>
        <dbReference type="ARBA" id="ARBA00012150"/>
    </source>
</evidence>
<feature type="domain" description="Acylphosphatase-like" evidence="6">
    <location>
        <begin position="6"/>
        <end position="92"/>
    </location>
</feature>
<evidence type="ECO:0000256" key="5">
    <source>
        <dbReference type="RuleBase" id="RU004168"/>
    </source>
</evidence>
<evidence type="ECO:0000256" key="4">
    <source>
        <dbReference type="PROSITE-ProRule" id="PRU00520"/>
    </source>
</evidence>
<reference evidence="7 8" key="1">
    <citation type="submission" date="2018-10" db="EMBL/GenBank/DDBJ databases">
        <title>Genomic Encyclopedia of Archaeal and Bacterial Type Strains, Phase II (KMG-II): from individual species to whole genera.</title>
        <authorList>
            <person name="Goeker M."/>
        </authorList>
    </citation>
    <scope>NUCLEOTIDE SEQUENCE [LARGE SCALE GENOMIC DNA]</scope>
    <source>
        <strain evidence="7 8">DSM 25217</strain>
    </source>
</reference>
<dbReference type="OrthoDB" id="5295388at2"/>
<dbReference type="Gene3D" id="3.30.70.100">
    <property type="match status" value="1"/>
</dbReference>
<keyword evidence="8" id="KW-1185">Reference proteome</keyword>
<evidence type="ECO:0000256" key="1">
    <source>
        <dbReference type="ARBA" id="ARBA00005614"/>
    </source>
</evidence>
<dbReference type="NCBIfam" id="NF010996">
    <property type="entry name" value="PRK14421.1"/>
    <property type="match status" value="1"/>
</dbReference>
<dbReference type="Proteomes" id="UP000271227">
    <property type="component" value="Unassembled WGS sequence"/>
</dbReference>
<dbReference type="EC" id="3.6.1.7" evidence="2 4"/>
<accession>A0A3M0CMP0</accession>
<feature type="active site" evidence="4">
    <location>
        <position position="39"/>
    </location>
</feature>
<evidence type="ECO:0000256" key="3">
    <source>
        <dbReference type="ARBA" id="ARBA00047645"/>
    </source>
</evidence>
<dbReference type="InterPro" id="IPR020456">
    <property type="entry name" value="Acylphosphatase"/>
</dbReference>
<feature type="active site" evidence="4">
    <location>
        <position position="21"/>
    </location>
</feature>
<dbReference type="FunCoup" id="A0A3M0CMP0">
    <property type="interactions" value="317"/>
</dbReference>